<organism evidence="5 6">
    <name type="scientific">Halorubrum saccharovorum DSM 1137</name>
    <dbReference type="NCBI Taxonomy" id="1227484"/>
    <lineage>
        <taxon>Archaea</taxon>
        <taxon>Methanobacteriati</taxon>
        <taxon>Methanobacteriota</taxon>
        <taxon>Stenosarchaea group</taxon>
        <taxon>Halobacteria</taxon>
        <taxon>Halobacteriales</taxon>
        <taxon>Haloferacaceae</taxon>
        <taxon>Halorubrum</taxon>
    </lineage>
</organism>
<evidence type="ECO:0000313" key="5">
    <source>
        <dbReference type="EMBL" id="ELZ41124.1"/>
    </source>
</evidence>
<evidence type="ECO:0000256" key="1">
    <source>
        <dbReference type="ARBA" id="ARBA00022729"/>
    </source>
</evidence>
<keyword evidence="3" id="KW-0472">Membrane</keyword>
<dbReference type="InterPro" id="IPR047792">
    <property type="entry name" value="Hvo_1808-like"/>
</dbReference>
<comment type="caution">
    <text evidence="5">The sequence shown here is derived from an EMBL/GenBank/DDBJ whole genome shotgun (WGS) entry which is preliminary data.</text>
</comment>
<feature type="transmembrane region" description="Helical" evidence="3">
    <location>
        <begin position="569"/>
        <end position="589"/>
    </location>
</feature>
<evidence type="ECO:0000256" key="2">
    <source>
        <dbReference type="SAM" id="MobiDB-lite"/>
    </source>
</evidence>
<dbReference type="Proteomes" id="UP000011514">
    <property type="component" value="Unassembled WGS sequence"/>
</dbReference>
<name>M0E430_9EURY</name>
<dbReference type="GO" id="GO:0030115">
    <property type="term" value="C:S-layer"/>
    <property type="evidence" value="ECO:0007669"/>
    <property type="project" value="UniProtKB-SubCell"/>
</dbReference>
<reference evidence="5 6" key="1">
    <citation type="journal article" date="2014" name="PLoS Genet.">
        <title>Phylogenetically driven sequencing of extremely halophilic archaea reveals strategies for static and dynamic osmo-response.</title>
        <authorList>
            <person name="Becker E.A."/>
            <person name="Seitzer P.M."/>
            <person name="Tritt A."/>
            <person name="Larsen D."/>
            <person name="Krusor M."/>
            <person name="Yao A.I."/>
            <person name="Wu D."/>
            <person name="Madern D."/>
            <person name="Eisen J.A."/>
            <person name="Darling A.E."/>
            <person name="Facciotti M.T."/>
        </authorList>
    </citation>
    <scope>NUCLEOTIDE SEQUENCE [LARGE SCALE GENOMIC DNA]</scope>
    <source>
        <strain evidence="5 6">DSM 1137</strain>
    </source>
</reference>
<feature type="compositionally biased region" description="Acidic residues" evidence="2">
    <location>
        <begin position="513"/>
        <end position="530"/>
    </location>
</feature>
<dbReference type="STRING" id="1227484.C471_06503"/>
<dbReference type="PATRIC" id="fig|1227484.4.peg.1329"/>
<accession>M0E430</accession>
<evidence type="ECO:0000256" key="3">
    <source>
        <dbReference type="SAM" id="Phobius"/>
    </source>
</evidence>
<feature type="compositionally biased region" description="Acidic residues" evidence="2">
    <location>
        <begin position="545"/>
        <end position="556"/>
    </location>
</feature>
<feature type="compositionally biased region" description="Low complexity" evidence="2">
    <location>
        <begin position="561"/>
        <end position="570"/>
    </location>
</feature>
<dbReference type="InterPro" id="IPR026371">
    <property type="entry name" value="PGF_CTERM"/>
</dbReference>
<feature type="domain" description="PGF-CTERM archaeal protein-sorting signal" evidence="4">
    <location>
        <begin position="569"/>
        <end position="591"/>
    </location>
</feature>
<evidence type="ECO:0000313" key="6">
    <source>
        <dbReference type="Proteomes" id="UP000011514"/>
    </source>
</evidence>
<sequence>MRRVLTLSFVAAAIALLSLGAGGAAAVSPGAAIAGDAPASATAAECGVGDGTDLVGCWNGTHYEDELAFNQTDGLTEPELEELTHLTMARVEHVRERPFREDVPVETVTRSEFTNGSASGGTGGSDAEFRRWNDQVWKALFVVGEDENASDAIDSVYGGAVSGFYSPGQDRIVLVVPEGEDPQIDPSTLAHELVHAMQDQYHDLTRPRYVGATQDADLAVDGIVEGEAVHIEERYDARCAANWSCLAPPDSGGGGGGAVPNYNFGILQTVLQPYSDGALYVESLVDERGWSAVNETMNRPPNATSEVIHRDPDYETSEVAFEDTATDGWETYPDQGVNGSDTAGEASMFVMFWYQSYEYRHAVLDPDATVRENIRIHTQPDEQLRTRANYNYAHESTAGWAGDELYPYRNDGNATADGSGDDTTAVDGEDGYVWVTEWQTTADATEFRETYLRMLTAHGGDDYTAGEVYEVADGDFRGAYGVERNGTTVTIAHGPEPADVLELRPDADLELPSTDDGDDDGDGADGDDGVGGEVGSDDGNHSDGDDAGPDGGDADDGGSGPDAATDDGVPGFGVSAALVGLLAAVALFARRVRP</sequence>
<feature type="region of interest" description="Disordered" evidence="2">
    <location>
        <begin position="489"/>
        <end position="570"/>
    </location>
</feature>
<gene>
    <name evidence="5" type="ORF">C471_06503</name>
</gene>
<protein>
    <recommendedName>
        <fullName evidence="4">PGF-CTERM archaeal protein-sorting signal domain-containing protein</fullName>
    </recommendedName>
</protein>
<proteinExistence type="predicted"/>
<keyword evidence="6" id="KW-1185">Reference proteome</keyword>
<evidence type="ECO:0000259" key="4">
    <source>
        <dbReference type="Pfam" id="PF18204"/>
    </source>
</evidence>
<dbReference type="GO" id="GO:0005886">
    <property type="term" value="C:plasma membrane"/>
    <property type="evidence" value="ECO:0007669"/>
    <property type="project" value="UniProtKB-SubCell"/>
</dbReference>
<keyword evidence="3" id="KW-1133">Transmembrane helix</keyword>
<keyword evidence="1" id="KW-0732">Signal</keyword>
<dbReference type="OrthoDB" id="85977at2157"/>
<dbReference type="AlphaFoldDB" id="M0E430"/>
<keyword evidence="3" id="KW-0812">Transmembrane</keyword>
<dbReference type="eggNOG" id="arCOG02980">
    <property type="taxonomic scope" value="Archaea"/>
</dbReference>
<dbReference type="EMBL" id="AOJE01000020">
    <property type="protein sequence ID" value="ELZ41124.1"/>
    <property type="molecule type" value="Genomic_DNA"/>
</dbReference>
<dbReference type="NCBIfam" id="TIGR04126">
    <property type="entry name" value="PGF_CTERM"/>
    <property type="match status" value="1"/>
</dbReference>
<dbReference type="Pfam" id="PF18204">
    <property type="entry name" value="PGF-CTERM"/>
    <property type="match status" value="1"/>
</dbReference>
<dbReference type="NCBIfam" id="NF038145">
    <property type="entry name" value="Hvo_1808_fam"/>
    <property type="match status" value="1"/>
</dbReference>
<dbReference type="RefSeq" id="WP_004047266.1">
    <property type="nucleotide sequence ID" value="NZ_AOJE01000020.1"/>
</dbReference>